<dbReference type="GO" id="GO:0043652">
    <property type="term" value="P:engulfment of apoptotic cell"/>
    <property type="evidence" value="ECO:0007669"/>
    <property type="project" value="TreeGrafter"/>
</dbReference>
<feature type="transmembrane region" description="Helical" evidence="9">
    <location>
        <begin position="296"/>
        <end position="315"/>
    </location>
</feature>
<evidence type="ECO:0000313" key="11">
    <source>
        <dbReference type="Proteomes" id="UP000694545"/>
    </source>
</evidence>
<keyword evidence="6 9" id="KW-1133">Transmembrane helix</keyword>
<feature type="transmembrane region" description="Helical" evidence="9">
    <location>
        <begin position="327"/>
        <end position="347"/>
    </location>
</feature>
<keyword evidence="3" id="KW-1003">Cell membrane</keyword>
<protein>
    <recommendedName>
        <fullName evidence="9">XK-related protein</fullName>
    </recommendedName>
</protein>
<evidence type="ECO:0000256" key="8">
    <source>
        <dbReference type="ARBA" id="ARBA00024479"/>
    </source>
</evidence>
<keyword evidence="5" id="KW-0053">Apoptosis</keyword>
<feature type="transmembrane region" description="Helical" evidence="9">
    <location>
        <begin position="59"/>
        <end position="78"/>
    </location>
</feature>
<comment type="subcellular location">
    <subcellularLocation>
        <location evidence="1">Cell membrane</location>
        <topology evidence="1">Multi-pass membrane protein</topology>
    </subcellularLocation>
    <subcellularLocation>
        <location evidence="9">Membrane</location>
        <topology evidence="9">Multi-pass membrane protein</topology>
    </subcellularLocation>
</comment>
<dbReference type="Proteomes" id="UP000694545">
    <property type="component" value="Unplaced"/>
</dbReference>
<organism evidence="10 11">
    <name type="scientific">Varanus komodoensis</name>
    <name type="common">Komodo dragon</name>
    <dbReference type="NCBI Taxonomy" id="61221"/>
    <lineage>
        <taxon>Eukaryota</taxon>
        <taxon>Metazoa</taxon>
        <taxon>Chordata</taxon>
        <taxon>Craniata</taxon>
        <taxon>Vertebrata</taxon>
        <taxon>Euteleostomi</taxon>
        <taxon>Lepidosauria</taxon>
        <taxon>Squamata</taxon>
        <taxon>Bifurcata</taxon>
        <taxon>Unidentata</taxon>
        <taxon>Episquamata</taxon>
        <taxon>Toxicofera</taxon>
        <taxon>Anguimorpha</taxon>
        <taxon>Paleoanguimorpha</taxon>
        <taxon>Varanoidea</taxon>
        <taxon>Varanidae</taxon>
        <taxon>Varanus</taxon>
    </lineage>
</organism>
<evidence type="ECO:0000256" key="7">
    <source>
        <dbReference type="ARBA" id="ARBA00023136"/>
    </source>
</evidence>
<feature type="transmembrane region" description="Helical" evidence="9">
    <location>
        <begin position="270"/>
        <end position="287"/>
    </location>
</feature>
<evidence type="ECO:0000256" key="9">
    <source>
        <dbReference type="RuleBase" id="RU910716"/>
    </source>
</evidence>
<dbReference type="GO" id="GO:1902742">
    <property type="term" value="P:apoptotic process involved in development"/>
    <property type="evidence" value="ECO:0007669"/>
    <property type="project" value="TreeGrafter"/>
</dbReference>
<dbReference type="GO" id="GO:0070782">
    <property type="term" value="P:phosphatidylserine exposure on apoptotic cell surface"/>
    <property type="evidence" value="ECO:0007669"/>
    <property type="project" value="TreeGrafter"/>
</dbReference>
<reference evidence="10" key="1">
    <citation type="submission" date="2025-08" db="UniProtKB">
        <authorList>
            <consortium name="Ensembl"/>
        </authorList>
    </citation>
    <scope>IDENTIFICATION</scope>
</reference>
<dbReference type="PANTHER" id="PTHR16024:SF8">
    <property type="entry name" value="XK-RELATED PROTEIN 8"/>
    <property type="match status" value="1"/>
</dbReference>
<dbReference type="Pfam" id="PF09815">
    <property type="entry name" value="XK-related"/>
    <property type="match status" value="1"/>
</dbReference>
<accession>A0A8D2J416</accession>
<evidence type="ECO:0000256" key="6">
    <source>
        <dbReference type="ARBA" id="ARBA00022989"/>
    </source>
</evidence>
<sequence>MAWAGCGPTCLPPWPPRYGYLDLAFALMGTVAFLLDLGADLWVAASYLKEGHYYWGGQVLVLLVLSSVTTQVFSWFWYQSDPKVLRQEVLTGRILLILHILQLGYLYRCLHVLKVGFCICWKEAVEETKRGYVVFLSHDISMLRLFETFLESAPQLTLVLYVILHTSKAELFQVLGICTSFLCIAWALLDYHQSLRSFLQDKHKLDFLSSLLYFLWNFLLVCPRILSLALFTVLFPSYIYVHFLGVWLAMFLWVSLQGTDFMEHAASERLYRAVVAIILYFCWFNVAEGKSLHRSVIYHTFILLDSALLAGAWIWNNMPLGWDSHEVHVLIVALPCYMLGILLRVVYYRCFHPTVQAASLGSYDEVDARELGDVGTASPPQLVVGCVNPRTYSLFQHSFAGPVRDTQQHQENGTLQGCVSVSAC</sequence>
<evidence type="ECO:0000313" key="10">
    <source>
        <dbReference type="Ensembl" id="ENSVKKP00000003387.1"/>
    </source>
</evidence>
<name>A0A8D2J416_VARKO</name>
<feature type="transmembrane region" description="Helical" evidence="9">
    <location>
        <begin position="23"/>
        <end position="47"/>
    </location>
</feature>
<feature type="transmembrane region" description="Helical" evidence="9">
    <location>
        <begin position="171"/>
        <end position="191"/>
    </location>
</feature>
<proteinExistence type="inferred from homology"/>
<comment type="catalytic activity">
    <reaction evidence="8">
        <text>a 1,2-diacyl-sn-glycero-3-phospho-L-serine(in) = a 1,2-diacyl-sn-glycero-3-phospho-L-serine(out)</text>
        <dbReference type="Rhea" id="RHEA:38663"/>
        <dbReference type="ChEBI" id="CHEBI:57262"/>
    </reaction>
</comment>
<evidence type="ECO:0000256" key="5">
    <source>
        <dbReference type="ARBA" id="ARBA00022703"/>
    </source>
</evidence>
<keyword evidence="4 9" id="KW-0812">Transmembrane</keyword>
<dbReference type="InterPro" id="IPR018629">
    <property type="entry name" value="XK-rel"/>
</dbReference>
<feature type="transmembrane region" description="Helical" evidence="9">
    <location>
        <begin position="238"/>
        <end position="258"/>
    </location>
</feature>
<evidence type="ECO:0000256" key="4">
    <source>
        <dbReference type="ARBA" id="ARBA00022692"/>
    </source>
</evidence>
<dbReference type="GO" id="GO:0005886">
    <property type="term" value="C:plasma membrane"/>
    <property type="evidence" value="ECO:0007669"/>
    <property type="project" value="UniProtKB-SubCell"/>
</dbReference>
<evidence type="ECO:0000256" key="1">
    <source>
        <dbReference type="ARBA" id="ARBA00004651"/>
    </source>
</evidence>
<dbReference type="AlphaFoldDB" id="A0A8D2J416"/>
<dbReference type="OMA" id="THIAWLP"/>
<feature type="transmembrane region" description="Helical" evidence="9">
    <location>
        <begin position="211"/>
        <end position="231"/>
    </location>
</feature>
<comment type="similarity">
    <text evidence="2 9">Belongs to the XK family.</text>
</comment>
<dbReference type="InterPro" id="IPR050895">
    <property type="entry name" value="XK-related_scramblase"/>
</dbReference>
<dbReference type="PANTHER" id="PTHR16024">
    <property type="entry name" value="XK-RELATED PROTEIN"/>
    <property type="match status" value="1"/>
</dbReference>
<dbReference type="Ensembl" id="ENSVKKT00000003480.1">
    <property type="protein sequence ID" value="ENSVKKP00000003387.1"/>
    <property type="gene ID" value="ENSVKKG00000002619.1"/>
</dbReference>
<evidence type="ECO:0000256" key="3">
    <source>
        <dbReference type="ARBA" id="ARBA00022475"/>
    </source>
</evidence>
<keyword evidence="11" id="KW-1185">Reference proteome</keyword>
<feature type="transmembrane region" description="Helical" evidence="9">
    <location>
        <begin position="90"/>
        <end position="107"/>
    </location>
</feature>
<reference evidence="10" key="2">
    <citation type="submission" date="2025-09" db="UniProtKB">
        <authorList>
            <consortium name="Ensembl"/>
        </authorList>
    </citation>
    <scope>IDENTIFICATION</scope>
</reference>
<keyword evidence="7 9" id="KW-0472">Membrane</keyword>
<evidence type="ECO:0000256" key="2">
    <source>
        <dbReference type="ARBA" id="ARBA00008789"/>
    </source>
</evidence>